<dbReference type="Proteomes" id="UP000264693">
    <property type="component" value="Chromosome"/>
</dbReference>
<evidence type="ECO:0000313" key="2">
    <source>
        <dbReference type="EMBL" id="PHO14958.1"/>
    </source>
</evidence>
<protein>
    <submittedName>
        <fullName evidence="1">Uncharacterized protein</fullName>
    </submittedName>
</protein>
<dbReference type="AlphaFoldDB" id="A0A347TH43"/>
<name>A0A347TH43_9BACT</name>
<reference evidence="2" key="2">
    <citation type="submission" date="2017-09" db="EMBL/GenBank/DDBJ databases">
        <authorList>
            <person name="Perez-Cataluna A."/>
            <person name="Figueras M.J."/>
            <person name="Salas-Masso N."/>
        </authorList>
    </citation>
    <scope>NUCLEOTIDE SEQUENCE</scope>
    <source>
        <strain evidence="2">CECT 7727</strain>
    </source>
</reference>
<reference evidence="1 4" key="3">
    <citation type="submission" date="2018-08" db="EMBL/GenBank/DDBJ databases">
        <title>Complete genome of the Arcobacter marinus type strain JCM 15502.</title>
        <authorList>
            <person name="Miller W.G."/>
            <person name="Yee E."/>
            <person name="Huynh S."/>
            <person name="Parker C.T."/>
        </authorList>
    </citation>
    <scope>NUCLEOTIDE SEQUENCE [LARGE SCALE GENOMIC DNA]</scope>
    <source>
        <strain evidence="1 4">JCM 15502</strain>
    </source>
</reference>
<evidence type="ECO:0000313" key="4">
    <source>
        <dbReference type="Proteomes" id="UP000264693"/>
    </source>
</evidence>
<gene>
    <name evidence="1" type="ORF">AMRN_0122</name>
    <name evidence="2" type="ORF">CPH92_08870</name>
</gene>
<evidence type="ECO:0000313" key="3">
    <source>
        <dbReference type="Proteomes" id="UP000224740"/>
    </source>
</evidence>
<sequence length="73" mass="8735">MEIKFIDIMEKDIYIEYTNGDSEYISFTKTKKLIYKKLPTKIMYNCTNNEKSIIFLNILLNKYTSIDNLLILK</sequence>
<dbReference type="EMBL" id="NXAO01000041">
    <property type="protein sequence ID" value="PHO14958.1"/>
    <property type="molecule type" value="Genomic_DNA"/>
</dbReference>
<dbReference type="EMBL" id="CP032101">
    <property type="protein sequence ID" value="AXX85921.1"/>
    <property type="molecule type" value="Genomic_DNA"/>
</dbReference>
<reference evidence="3" key="1">
    <citation type="submission" date="2017-09" db="EMBL/GenBank/DDBJ databases">
        <title>Arcobacter canalis sp. nov., a new species isolated from a water canal contaminated with urban sewage.</title>
        <authorList>
            <person name="Perez-Cataluna A."/>
            <person name="Salas-Masso N."/>
            <person name="Figueras M.J."/>
        </authorList>
    </citation>
    <scope>NUCLEOTIDE SEQUENCE [LARGE SCALE GENOMIC DNA]</scope>
    <source>
        <strain evidence="3">CECT 7727</strain>
    </source>
</reference>
<evidence type="ECO:0000313" key="1">
    <source>
        <dbReference type="EMBL" id="AXX85921.1"/>
    </source>
</evidence>
<dbReference type="Proteomes" id="UP000224740">
    <property type="component" value="Unassembled WGS sequence"/>
</dbReference>
<dbReference type="KEGG" id="amar:AMRN_0122"/>
<keyword evidence="3" id="KW-1185">Reference proteome</keyword>
<organism evidence="1 4">
    <name type="scientific">Malaciobacter marinus</name>
    <dbReference type="NCBI Taxonomy" id="505249"/>
    <lineage>
        <taxon>Bacteria</taxon>
        <taxon>Pseudomonadati</taxon>
        <taxon>Campylobacterota</taxon>
        <taxon>Epsilonproteobacteria</taxon>
        <taxon>Campylobacterales</taxon>
        <taxon>Arcobacteraceae</taxon>
        <taxon>Malaciobacter</taxon>
    </lineage>
</organism>
<proteinExistence type="predicted"/>
<accession>A0A347TH43</accession>